<dbReference type="GO" id="GO:0005524">
    <property type="term" value="F:ATP binding"/>
    <property type="evidence" value="ECO:0007669"/>
    <property type="project" value="InterPro"/>
</dbReference>
<dbReference type="InterPro" id="IPR000719">
    <property type="entry name" value="Prot_kinase_dom"/>
</dbReference>
<dbReference type="SUPFAM" id="SSF56112">
    <property type="entry name" value="Protein kinase-like (PK-like)"/>
    <property type="match status" value="1"/>
</dbReference>
<protein>
    <recommendedName>
        <fullName evidence="1">Protein kinase domain-containing protein</fullName>
    </recommendedName>
</protein>
<accession>A0AA37PH57</accession>
<dbReference type="GO" id="GO:0004672">
    <property type="term" value="F:protein kinase activity"/>
    <property type="evidence" value="ECO:0007669"/>
    <property type="project" value="InterPro"/>
</dbReference>
<dbReference type="GeneID" id="73333236"/>
<evidence type="ECO:0000259" key="1">
    <source>
        <dbReference type="PROSITE" id="PS50011"/>
    </source>
</evidence>
<dbReference type="EMBL" id="BQXU01000063">
    <property type="protein sequence ID" value="GKT52253.1"/>
    <property type="molecule type" value="Genomic_DNA"/>
</dbReference>
<dbReference type="InterPro" id="IPR002575">
    <property type="entry name" value="Aminoglycoside_PTrfase"/>
</dbReference>
<dbReference type="RefSeq" id="XP_049134603.1">
    <property type="nucleotide sequence ID" value="XM_049278646.1"/>
</dbReference>
<name>A0AA37PH57_9PEZI</name>
<organism evidence="2 3">
    <name type="scientific">Colletotrichum spaethianum</name>
    <dbReference type="NCBI Taxonomy" id="700344"/>
    <lineage>
        <taxon>Eukaryota</taxon>
        <taxon>Fungi</taxon>
        <taxon>Dikarya</taxon>
        <taxon>Ascomycota</taxon>
        <taxon>Pezizomycotina</taxon>
        <taxon>Sordariomycetes</taxon>
        <taxon>Hypocreomycetidae</taxon>
        <taxon>Glomerellales</taxon>
        <taxon>Glomerellaceae</taxon>
        <taxon>Colletotrichum</taxon>
        <taxon>Colletotrichum spaethianum species complex</taxon>
    </lineage>
</organism>
<dbReference type="InterPro" id="IPR011009">
    <property type="entry name" value="Kinase-like_dom_sf"/>
</dbReference>
<dbReference type="Pfam" id="PF01636">
    <property type="entry name" value="APH"/>
    <property type="match status" value="1"/>
</dbReference>
<sequence length="92" mass="10562">MFTFDDVVLTHQDIDPRNLIVRDEDQELCLIDFGMGDVYLVGFEQAALARQGPGEWDQEFREMVSPKLSYQGEEELKQLRAIMYGLTTGAFL</sequence>
<proteinExistence type="predicted"/>
<keyword evidence="3" id="KW-1185">Reference proteome</keyword>
<dbReference type="AlphaFoldDB" id="A0AA37PH57"/>
<evidence type="ECO:0000313" key="3">
    <source>
        <dbReference type="Proteomes" id="UP001055115"/>
    </source>
</evidence>
<reference evidence="2 3" key="1">
    <citation type="submission" date="2022-03" db="EMBL/GenBank/DDBJ databases">
        <title>Genome data of Colletotrichum spp.</title>
        <authorList>
            <person name="Utami Y.D."/>
            <person name="Hiruma K."/>
        </authorList>
    </citation>
    <scope>NUCLEOTIDE SEQUENCE [LARGE SCALE GENOMIC DNA]</scope>
    <source>
        <strain evidence="2 3">MAFF 239500</strain>
    </source>
</reference>
<gene>
    <name evidence="2" type="ORF">ColSpa_12434</name>
</gene>
<comment type="caution">
    <text evidence="2">The sequence shown here is derived from an EMBL/GenBank/DDBJ whole genome shotgun (WGS) entry which is preliminary data.</text>
</comment>
<evidence type="ECO:0000313" key="2">
    <source>
        <dbReference type="EMBL" id="GKT52253.1"/>
    </source>
</evidence>
<dbReference type="PROSITE" id="PS50011">
    <property type="entry name" value="PROTEIN_KINASE_DOM"/>
    <property type="match status" value="1"/>
</dbReference>
<feature type="domain" description="Protein kinase" evidence="1">
    <location>
        <begin position="1"/>
        <end position="92"/>
    </location>
</feature>
<dbReference type="Proteomes" id="UP001055115">
    <property type="component" value="Unassembled WGS sequence"/>
</dbReference>